<feature type="binding site" evidence="6">
    <location>
        <position position="280"/>
    </location>
    <ligand>
        <name>a divalent metal cation</name>
        <dbReference type="ChEBI" id="CHEBI:60240"/>
    </ligand>
</feature>
<dbReference type="OrthoDB" id="5365701at2759"/>
<feature type="binding site" evidence="6">
    <location>
        <position position="256"/>
    </location>
    <ligand>
        <name>a divalent metal cation</name>
        <dbReference type="ChEBI" id="CHEBI:60240"/>
    </ligand>
</feature>
<reference evidence="10" key="2">
    <citation type="submission" date="2009-03" db="EMBL/GenBank/DDBJ databases">
        <authorList>
            <person name="Gang L."/>
        </authorList>
    </citation>
    <scope>NUCLEOTIDE SEQUENCE</scope>
    <source>
        <strain evidence="10">Anhui</strain>
    </source>
</reference>
<dbReference type="InterPro" id="IPR037062">
    <property type="entry name" value="Malic_N_dom_sf"/>
</dbReference>
<dbReference type="SMART" id="SM00919">
    <property type="entry name" value="Malic_M"/>
    <property type="match status" value="1"/>
</dbReference>
<keyword evidence="7 10" id="KW-0560">Oxidoreductase</keyword>
<dbReference type="STRING" id="6182.C1LE56"/>
<dbReference type="SUPFAM" id="SSF51735">
    <property type="entry name" value="NAD(P)-binding Rossmann-fold domains"/>
    <property type="match status" value="1"/>
</dbReference>
<feature type="binding site" evidence="5">
    <location>
        <position position="166"/>
    </location>
    <ligand>
        <name>(S)-malate</name>
        <dbReference type="ChEBI" id="CHEBI:15589"/>
    </ligand>
</feature>
<dbReference type="InterPro" id="IPR015884">
    <property type="entry name" value="Malic_enzyme_CS"/>
</dbReference>
<comment type="cofactor">
    <cofactor evidence="1">
        <name>Mn(2+)</name>
        <dbReference type="ChEBI" id="CHEBI:29035"/>
    </cofactor>
</comment>
<dbReference type="EMBL" id="SKCS01000492">
    <property type="protein sequence ID" value="TNN05922.1"/>
    <property type="molecule type" value="Genomic_DNA"/>
</dbReference>
<feature type="binding site" evidence="5">
    <location>
        <position position="477"/>
    </location>
    <ligand>
        <name>(S)-malate</name>
        <dbReference type="ChEBI" id="CHEBI:15589"/>
    </ligand>
</feature>
<dbReference type="GO" id="GO:0046872">
    <property type="term" value="F:metal ion binding"/>
    <property type="evidence" value="ECO:0007669"/>
    <property type="project" value="UniProtKB-KW"/>
</dbReference>
<feature type="active site" description="Proton donor" evidence="4">
    <location>
        <position position="113"/>
    </location>
</feature>
<dbReference type="InterPro" id="IPR001891">
    <property type="entry name" value="Malic_OxRdtase"/>
</dbReference>
<dbReference type="SUPFAM" id="SSF53223">
    <property type="entry name" value="Aminoacid dehydrogenase-like, N-terminal domain"/>
    <property type="match status" value="1"/>
</dbReference>
<reference evidence="11 12" key="3">
    <citation type="submission" date="2019-03" db="EMBL/GenBank/DDBJ databases">
        <title>An improved genome assembly of the fluke Schistosoma japonicum.</title>
        <authorList>
            <person name="Hu W."/>
            <person name="Luo F."/>
            <person name="Yin M."/>
            <person name="Mo X."/>
            <person name="Sun C."/>
            <person name="Wu Q."/>
            <person name="Zhu B."/>
            <person name="Xiang M."/>
            <person name="Wang J."/>
            <person name="Wang Y."/>
            <person name="Zhang T."/>
            <person name="Xu B."/>
            <person name="Zheng H."/>
            <person name="Feng Z."/>
        </authorList>
    </citation>
    <scope>NUCLEOTIDE SEQUENCE [LARGE SCALE GENOMIC DNA]</scope>
    <source>
        <strain evidence="11">HuSjv2</strain>
        <tissue evidence="11">Worms</tissue>
    </source>
</reference>
<dbReference type="GO" id="GO:0005739">
    <property type="term" value="C:mitochondrion"/>
    <property type="evidence" value="ECO:0007669"/>
    <property type="project" value="TreeGrafter"/>
</dbReference>
<evidence type="ECO:0000256" key="5">
    <source>
        <dbReference type="PIRSR" id="PIRSR000106-2"/>
    </source>
</evidence>
<dbReference type="PRINTS" id="PR00072">
    <property type="entry name" value="MALOXRDTASE"/>
</dbReference>
<keyword evidence="12" id="KW-1185">Reference proteome</keyword>
<proteinExistence type="evidence at transcript level"/>
<evidence type="ECO:0000256" key="1">
    <source>
        <dbReference type="ARBA" id="ARBA00001936"/>
    </source>
</evidence>
<organism evidence="10">
    <name type="scientific">Schistosoma japonicum</name>
    <name type="common">Blood fluke</name>
    <dbReference type="NCBI Taxonomy" id="6182"/>
    <lineage>
        <taxon>Eukaryota</taxon>
        <taxon>Metazoa</taxon>
        <taxon>Spiralia</taxon>
        <taxon>Lophotrochozoa</taxon>
        <taxon>Platyhelminthes</taxon>
        <taxon>Trematoda</taxon>
        <taxon>Digenea</taxon>
        <taxon>Strigeidida</taxon>
        <taxon>Schistosomatoidea</taxon>
        <taxon>Schistosomatidae</taxon>
        <taxon>Schistosoma</taxon>
    </lineage>
</organism>
<gene>
    <name evidence="11" type="ORF">EWB00_008771</name>
</gene>
<dbReference type="InterPro" id="IPR036291">
    <property type="entry name" value="NAD(P)-bd_dom_sf"/>
</dbReference>
<dbReference type="Pfam" id="PF03949">
    <property type="entry name" value="Malic_M"/>
    <property type="match status" value="1"/>
</dbReference>
<dbReference type="Pfam" id="PF00390">
    <property type="entry name" value="malic"/>
    <property type="match status" value="1"/>
</dbReference>
<dbReference type="PIRSF" id="PIRSF000106">
    <property type="entry name" value="ME"/>
    <property type="match status" value="1"/>
</dbReference>
<dbReference type="Gene3D" id="3.40.50.10380">
    <property type="entry name" value="Malic enzyme, N-terminal domain"/>
    <property type="match status" value="1"/>
</dbReference>
<dbReference type="AlphaFoldDB" id="C1LE56"/>
<dbReference type="SMART" id="SM01274">
    <property type="entry name" value="malic"/>
    <property type="match status" value="1"/>
</dbReference>
<dbReference type="GO" id="GO:0051287">
    <property type="term" value="F:NAD binding"/>
    <property type="evidence" value="ECO:0007669"/>
    <property type="project" value="InterPro"/>
</dbReference>
<evidence type="ECO:0000256" key="3">
    <source>
        <dbReference type="ARBA" id="ARBA00022723"/>
    </source>
</evidence>
<feature type="active site" description="Proton acceptor" evidence="4">
    <location>
        <position position="184"/>
    </location>
</feature>
<dbReference type="GO" id="GO:0004473">
    <property type="term" value="F:malate dehydrogenase (decarboxylating) (NADP+) activity"/>
    <property type="evidence" value="ECO:0007669"/>
    <property type="project" value="TreeGrafter"/>
</dbReference>
<evidence type="ECO:0000313" key="12">
    <source>
        <dbReference type="Proteomes" id="UP000311919"/>
    </source>
</evidence>
<comment type="similarity">
    <text evidence="2 7">Belongs to the malic enzymes family.</text>
</comment>
<dbReference type="Gene3D" id="3.40.50.720">
    <property type="entry name" value="NAD(P)-binding Rossmann-like Domain"/>
    <property type="match status" value="1"/>
</dbReference>
<dbReference type="PANTHER" id="PTHR23406">
    <property type="entry name" value="MALIC ENZYME-RELATED"/>
    <property type="match status" value="1"/>
</dbReference>
<evidence type="ECO:0000256" key="2">
    <source>
        <dbReference type="ARBA" id="ARBA00008785"/>
    </source>
</evidence>
<evidence type="ECO:0000256" key="4">
    <source>
        <dbReference type="PIRSR" id="PIRSR000106-1"/>
    </source>
</evidence>
<dbReference type="PANTHER" id="PTHR23406:SF90">
    <property type="entry name" value="MALIC ENZYME-RELATED"/>
    <property type="match status" value="1"/>
</dbReference>
<evidence type="ECO:0000259" key="9">
    <source>
        <dbReference type="SMART" id="SM01274"/>
    </source>
</evidence>
<evidence type="ECO:0000259" key="8">
    <source>
        <dbReference type="SMART" id="SM00919"/>
    </source>
</evidence>
<evidence type="ECO:0000313" key="11">
    <source>
        <dbReference type="EMBL" id="TNN05922.1"/>
    </source>
</evidence>
<name>C1LE56_SCHJA</name>
<accession>C1LE56</accession>
<dbReference type="InterPro" id="IPR046346">
    <property type="entry name" value="Aminoacid_DH-like_N_sf"/>
</dbReference>
<keyword evidence="3 6" id="KW-0479">Metal-binding</keyword>
<dbReference type="InterPro" id="IPR012301">
    <property type="entry name" value="Malic_N_dom"/>
</dbReference>
<evidence type="ECO:0000256" key="7">
    <source>
        <dbReference type="RuleBase" id="RU003426"/>
    </source>
</evidence>
<dbReference type="GO" id="GO:0006108">
    <property type="term" value="P:malate metabolic process"/>
    <property type="evidence" value="ECO:0007669"/>
    <property type="project" value="TreeGrafter"/>
</dbReference>
<comment type="cofactor">
    <cofactor evidence="6">
        <name>Mg(2+)</name>
        <dbReference type="ChEBI" id="CHEBI:18420"/>
    </cofactor>
    <cofactor evidence="6">
        <name>Mn(2+)</name>
        <dbReference type="ChEBI" id="CHEBI:29035"/>
    </cofactor>
    <text evidence="6">Divalent metal cations. Prefers magnesium or manganese.</text>
</comment>
<evidence type="ECO:0000313" key="10">
    <source>
        <dbReference type="EMBL" id="CAX72984.1"/>
    </source>
</evidence>
<dbReference type="Proteomes" id="UP000311919">
    <property type="component" value="Unassembled WGS sequence"/>
</dbReference>
<feature type="binding site" evidence="5">
    <location>
        <position position="424"/>
    </location>
    <ligand>
        <name>(S)-malate</name>
        <dbReference type="ChEBI" id="CHEBI:15589"/>
    </ligand>
</feature>
<sequence>MSNYGPLYVRGLYSKVITNCLNKTISKRLIQNQCTKWNLNMNNKFGGLAPALGTFGSDQNASDYTDEVSYKRLNMFKSDFDKYDWLMHLFDTNKMMFFRLLAKHVDKIMPLIYTPTVGLACENLGLVYNSGRGLFITIKDKGNIVSVLENWPHKDIRAICVTDGERILGLGDQGAFGMGIPVGKLALYTGLAGIHPQYLLPVCLDVGTNNQKHLNDSIYFGLKQKRVTGEEYDEFIDEFMKGCVQVFGQQVLIQFEDFANHNAFRLLRKYAKHYCTFNDDIQGTASVVLAALLASLKLTGRKLIDEKIVCYGAGEANLGFAHLVCLALTKQYGLTMEKARENIYLIDSKGLIVTGRKTGGLNNHKLEFARPSGTPELTSLEEIIKYSKCTSLIGAAAIPKVFDKKVLNLMAELNETPVIMALSNPTLMAECTAEEAYLYTHGRCVFASGSPFLPITLTPQQCPTLKEPITRYPGQSNNSYIFPSVALAIVSGQIFPVTNEDFLTAAETLANLVTQTDYSLGRVFPPLTDIRHVSSKIAIEIVKNALKQGRCLVFKSKNNEVNISTIQDLVSNYSNYPPIN</sequence>
<dbReference type="PROSITE" id="PS00331">
    <property type="entry name" value="MALIC_ENZYMES"/>
    <property type="match status" value="1"/>
</dbReference>
<dbReference type="EMBL" id="FN317253">
    <property type="protein sequence ID" value="CAX72984.1"/>
    <property type="molecule type" value="mRNA"/>
</dbReference>
<feature type="binding site" evidence="6">
    <location>
        <position position="257"/>
    </location>
    <ligand>
        <name>a divalent metal cation</name>
        <dbReference type="ChEBI" id="CHEBI:60240"/>
    </ligand>
</feature>
<evidence type="ECO:0000256" key="6">
    <source>
        <dbReference type="PIRSR" id="PIRSR000106-3"/>
    </source>
</evidence>
<dbReference type="InterPro" id="IPR012302">
    <property type="entry name" value="Malic_NAD-bd"/>
</dbReference>
<feature type="domain" description="Malic enzyme N-terminal" evidence="9">
    <location>
        <begin position="90"/>
        <end position="271"/>
    </location>
</feature>
<feature type="domain" description="Malic enzyme NAD-binding" evidence="8">
    <location>
        <begin position="281"/>
        <end position="546"/>
    </location>
</feature>
<dbReference type="NCBIfam" id="NF010052">
    <property type="entry name" value="PRK13529.1"/>
    <property type="match status" value="1"/>
</dbReference>
<protein>
    <recommendedName>
        <fullName evidence="7">Malic enzyme</fullName>
    </recommendedName>
</protein>
<reference evidence="10" key="1">
    <citation type="journal article" date="2009" name="Nature">
        <title>The Schistosoma japonicum genome reveals features of host-parasite interplay.</title>
        <authorList>
            <person name="Liu F."/>
            <person name="Zhou Y."/>
            <person name="Wang Z.Q."/>
            <person name="Lu G."/>
            <person name="Zheng H."/>
            <person name="Brindley P.J."/>
            <person name="McManus D.P."/>
            <person name="Blair D."/>
            <person name="Zhang Q.H."/>
            <person name="Zhong Y."/>
            <person name="Wang S."/>
            <person name="Han Z.G."/>
            <person name="Chen Z."/>
        </authorList>
    </citation>
    <scope>NUCLEOTIDE SEQUENCE</scope>
    <source>
        <strain evidence="10">Anhui</strain>
    </source>
</reference>